<dbReference type="GO" id="GO:0005737">
    <property type="term" value="C:cytoplasm"/>
    <property type="evidence" value="ECO:0007669"/>
    <property type="project" value="UniProtKB-SubCell"/>
</dbReference>
<dbReference type="GO" id="GO:0005615">
    <property type="term" value="C:extracellular space"/>
    <property type="evidence" value="ECO:0007669"/>
    <property type="project" value="InterPro"/>
</dbReference>
<comment type="subcellular location">
    <subcellularLocation>
        <location evidence="1">Cytoplasm</location>
    </subcellularLocation>
</comment>
<protein>
    <recommendedName>
        <fullName evidence="7">Serpin B6</fullName>
    </recommendedName>
</protein>
<evidence type="ECO:0000256" key="1">
    <source>
        <dbReference type="ARBA" id="ARBA00004496"/>
    </source>
</evidence>
<keyword evidence="9" id="KW-0732">Signal</keyword>
<dbReference type="GeneTree" id="ENSGT00940000154573"/>
<feature type="signal peptide" evidence="9">
    <location>
        <begin position="1"/>
        <end position="20"/>
    </location>
</feature>
<dbReference type="SUPFAM" id="SSF56574">
    <property type="entry name" value="Serpins"/>
    <property type="match status" value="1"/>
</dbReference>
<sequence>FFSPFSISSALAMVMLGARGNTATQMSEVQYTCSHTNTKIIVQNSIYKIIVQNSCSGTHLTHAGCSDVNLGSCWKPLISDVRDFAGVNLQMCRLWFQEFLIQSKKHYRAELESVDFKTRSEEVRIDVNNWVQQHTPDEDDLNELTRLVLFTATHFKGIWNKHFSWSETYDAQFWLNKNDSKSVKMMKQEEDFACTFIEDANCKILEMPYCGKEVSMLIFLPAEIEDDTTGLEKVEHLHTRDVPGQMQTCHIDVRLPRFTLEETYDLNTVLSSMGMVDAFDHTKCDFSGMSGRKDLVLSKVIHKAFVKVHEKATQATFEVMGWCELQSGKIRRATLKSFIADHPFLFFIRHNPTMNILFAGRFCCPV</sequence>
<dbReference type="InterPro" id="IPR023796">
    <property type="entry name" value="Serpin_dom"/>
</dbReference>
<dbReference type="GO" id="GO:0004867">
    <property type="term" value="F:serine-type endopeptidase inhibitor activity"/>
    <property type="evidence" value="ECO:0007669"/>
    <property type="project" value="UniProtKB-KW"/>
</dbReference>
<evidence type="ECO:0000256" key="2">
    <source>
        <dbReference type="ARBA" id="ARBA00022490"/>
    </source>
</evidence>
<dbReference type="PANTHER" id="PTHR11461">
    <property type="entry name" value="SERINE PROTEASE INHIBITOR, SERPIN"/>
    <property type="match status" value="1"/>
</dbReference>
<dbReference type="PROSITE" id="PS00284">
    <property type="entry name" value="SERPIN"/>
    <property type="match status" value="1"/>
</dbReference>
<organism evidence="11">
    <name type="scientific">Pundamilia nyererei</name>
    <dbReference type="NCBI Taxonomy" id="303518"/>
    <lineage>
        <taxon>Eukaryota</taxon>
        <taxon>Metazoa</taxon>
        <taxon>Chordata</taxon>
        <taxon>Craniata</taxon>
        <taxon>Vertebrata</taxon>
        <taxon>Euteleostomi</taxon>
        <taxon>Actinopterygii</taxon>
        <taxon>Neopterygii</taxon>
        <taxon>Teleostei</taxon>
        <taxon>Neoteleostei</taxon>
        <taxon>Acanthomorphata</taxon>
        <taxon>Ovalentaria</taxon>
        <taxon>Cichlomorphae</taxon>
        <taxon>Cichliformes</taxon>
        <taxon>Cichlidae</taxon>
        <taxon>African cichlids</taxon>
        <taxon>Pseudocrenilabrinae</taxon>
        <taxon>Haplochromini</taxon>
        <taxon>Pundamilia</taxon>
    </lineage>
</organism>
<dbReference type="Ensembl" id="ENSPNYT00000015388.1">
    <property type="protein sequence ID" value="ENSPNYP00000015005.1"/>
    <property type="gene ID" value="ENSPNYG00000011252.1"/>
</dbReference>
<feature type="chain" id="PRO_5017290132" description="Serpin B6" evidence="9">
    <location>
        <begin position="21"/>
        <end position="366"/>
    </location>
</feature>
<dbReference type="Gene3D" id="3.30.497.10">
    <property type="entry name" value="Antithrombin, subunit I, domain 2"/>
    <property type="match status" value="1"/>
</dbReference>
<evidence type="ECO:0000256" key="7">
    <source>
        <dbReference type="ARBA" id="ARBA00039202"/>
    </source>
</evidence>
<proteinExistence type="inferred from homology"/>
<evidence type="ECO:0000256" key="5">
    <source>
        <dbReference type="ARBA" id="ARBA00022990"/>
    </source>
</evidence>
<dbReference type="InterPro" id="IPR023795">
    <property type="entry name" value="Serpin_CS"/>
</dbReference>
<evidence type="ECO:0000256" key="6">
    <source>
        <dbReference type="ARBA" id="ARBA00038828"/>
    </source>
</evidence>
<dbReference type="Gene3D" id="2.30.39.10">
    <property type="entry name" value="Alpha-1-antitrypsin, domain 1"/>
    <property type="match status" value="1"/>
</dbReference>
<dbReference type="InterPro" id="IPR000215">
    <property type="entry name" value="Serpin_fam"/>
</dbReference>
<feature type="domain" description="Serpin" evidence="10">
    <location>
        <begin position="1"/>
        <end position="365"/>
    </location>
</feature>
<dbReference type="STRING" id="303518.ENSPNYP00000015005"/>
<accession>A0A3B4FWL7</accession>
<evidence type="ECO:0000256" key="8">
    <source>
        <dbReference type="RuleBase" id="RU000411"/>
    </source>
</evidence>
<evidence type="ECO:0000256" key="4">
    <source>
        <dbReference type="ARBA" id="ARBA00022900"/>
    </source>
</evidence>
<keyword evidence="4" id="KW-0722">Serine protease inhibitor</keyword>
<dbReference type="SMART" id="SM00093">
    <property type="entry name" value="SERPIN"/>
    <property type="match status" value="1"/>
</dbReference>
<dbReference type="Gene3D" id="1.10.287.580">
    <property type="entry name" value="Helix hairpin bin"/>
    <property type="match status" value="1"/>
</dbReference>
<name>A0A3B4FWL7_9CICH</name>
<comment type="subunit">
    <text evidence="6">Forms a complex with the monomeric form of beta-tryptase.</text>
</comment>
<dbReference type="Pfam" id="PF00079">
    <property type="entry name" value="Serpin"/>
    <property type="match status" value="1"/>
</dbReference>
<dbReference type="InterPro" id="IPR036186">
    <property type="entry name" value="Serpin_sf"/>
</dbReference>
<reference evidence="11" key="1">
    <citation type="submission" date="2023-09" db="UniProtKB">
        <authorList>
            <consortium name="Ensembl"/>
        </authorList>
    </citation>
    <scope>IDENTIFICATION</scope>
</reference>
<comment type="similarity">
    <text evidence="8">Belongs to the serpin family.</text>
</comment>
<keyword evidence="5" id="KW-0007">Acetylation</keyword>
<evidence type="ECO:0000259" key="10">
    <source>
        <dbReference type="SMART" id="SM00093"/>
    </source>
</evidence>
<dbReference type="PANTHER" id="PTHR11461:SF204">
    <property type="entry name" value="SERPIN B6"/>
    <property type="match status" value="1"/>
</dbReference>
<evidence type="ECO:0000313" key="11">
    <source>
        <dbReference type="Ensembl" id="ENSPNYP00000015005.1"/>
    </source>
</evidence>
<keyword evidence="3" id="KW-0646">Protease inhibitor</keyword>
<evidence type="ECO:0000256" key="9">
    <source>
        <dbReference type="SAM" id="SignalP"/>
    </source>
</evidence>
<dbReference type="AlphaFoldDB" id="A0A3B4FWL7"/>
<keyword evidence="2" id="KW-0963">Cytoplasm</keyword>
<evidence type="ECO:0000256" key="3">
    <source>
        <dbReference type="ARBA" id="ARBA00022690"/>
    </source>
</evidence>
<dbReference type="InterPro" id="IPR042185">
    <property type="entry name" value="Serpin_sf_2"/>
</dbReference>
<dbReference type="InterPro" id="IPR042178">
    <property type="entry name" value="Serpin_sf_1"/>
</dbReference>